<feature type="compositionally biased region" description="Polar residues" evidence="1">
    <location>
        <begin position="117"/>
        <end position="133"/>
    </location>
</feature>
<accession>A0A391NSA0</accession>
<reference evidence="2 3" key="1">
    <citation type="journal article" date="2018" name="PLoS ONE">
        <title>The draft genome of Kipferlia bialata reveals reductive genome evolution in fornicate parasites.</title>
        <authorList>
            <person name="Tanifuji G."/>
            <person name="Takabayashi S."/>
            <person name="Kume K."/>
            <person name="Takagi M."/>
            <person name="Nakayama T."/>
            <person name="Kamikawa R."/>
            <person name="Inagaki Y."/>
            <person name="Hashimoto T."/>
        </authorList>
    </citation>
    <scope>NUCLEOTIDE SEQUENCE [LARGE SCALE GENOMIC DNA]</scope>
    <source>
        <strain evidence="2">NY0173</strain>
    </source>
</reference>
<gene>
    <name evidence="2" type="ORF">KIPB_013636</name>
</gene>
<dbReference type="AlphaFoldDB" id="A0A391NSA0"/>
<organism evidence="2 3">
    <name type="scientific">Kipferlia bialata</name>
    <dbReference type="NCBI Taxonomy" id="797122"/>
    <lineage>
        <taxon>Eukaryota</taxon>
        <taxon>Metamonada</taxon>
        <taxon>Carpediemonas-like organisms</taxon>
        <taxon>Kipferlia</taxon>
    </lineage>
</organism>
<keyword evidence="3" id="KW-1185">Reference proteome</keyword>
<protein>
    <submittedName>
        <fullName evidence="2">Uncharacterized protein</fullName>
    </submittedName>
</protein>
<feature type="compositionally biased region" description="Polar residues" evidence="1">
    <location>
        <begin position="18"/>
        <end position="31"/>
    </location>
</feature>
<feature type="compositionally biased region" description="Acidic residues" evidence="1">
    <location>
        <begin position="94"/>
        <end position="116"/>
    </location>
</feature>
<feature type="non-terminal residue" evidence="2">
    <location>
        <position position="186"/>
    </location>
</feature>
<evidence type="ECO:0000313" key="3">
    <source>
        <dbReference type="Proteomes" id="UP000265618"/>
    </source>
</evidence>
<feature type="compositionally biased region" description="Polar residues" evidence="1">
    <location>
        <begin position="142"/>
        <end position="155"/>
    </location>
</feature>
<comment type="caution">
    <text evidence="2">The sequence shown here is derived from an EMBL/GenBank/DDBJ whole genome shotgun (WGS) entry which is preliminary data.</text>
</comment>
<dbReference type="Proteomes" id="UP000265618">
    <property type="component" value="Unassembled WGS sequence"/>
</dbReference>
<evidence type="ECO:0000256" key="1">
    <source>
        <dbReference type="SAM" id="MobiDB-lite"/>
    </source>
</evidence>
<proteinExistence type="predicted"/>
<dbReference type="EMBL" id="BDIP01006585">
    <property type="protein sequence ID" value="GCA64221.1"/>
    <property type="molecule type" value="Genomic_DNA"/>
</dbReference>
<evidence type="ECO:0000313" key="2">
    <source>
        <dbReference type="EMBL" id="GCA64221.1"/>
    </source>
</evidence>
<feature type="region of interest" description="Disordered" evidence="1">
    <location>
        <begin position="1"/>
        <end position="167"/>
    </location>
</feature>
<name>A0A391NSA0_9EUKA</name>
<sequence>MKQLASDVDRQTDAPPVTSHQIQGETPSETDGMSRGVGCTTTPGEEGVASAPDTTETHKRDRVGVTTHPTSETESRESTNEDTEDSAAGSDVLMDGESEESEWDGSESSSSEEESDTAGTGSLTDSVSISKDSQAVVPVSPPTETKASPLTSLSAGNGVIRSVPRSGVTKVPSISVTQEHKWQSRL</sequence>